<evidence type="ECO:0000256" key="5">
    <source>
        <dbReference type="ARBA" id="ARBA00022692"/>
    </source>
</evidence>
<sequence length="325" mass="34593">MEKGISRTLGGNGCAGLNSFSRAYNARSVQKRKKIGEVFGRLVAFLAAALVVVLTLAIIYFIGAKGLATFTVNGVSVSEFLFSSHWWPDRPVEQGGPMIGSFPFILGSILVSLLAVALSAPLSIIVAVFMAEIAPGWGQRALQPAIEILAGIPSVVYGYVGLSLLVPFIRNHIGGGGFSVLAGFIVLSIMILPTIISVSTDSLRALPPQWKEAALALGSTRWQTIRLVLVPAARSGLITAIVLGLARAFGEALAVQMVIGNTRTIPHSILDPVMTLTSAITIDMGYTIMGSLWNNALWSMGLLLLLMSFFFILVIRVVVRGGMVR</sequence>
<dbReference type="OrthoDB" id="9785113at2"/>
<evidence type="ECO:0000256" key="3">
    <source>
        <dbReference type="ARBA" id="ARBA00022448"/>
    </source>
</evidence>
<comment type="caution">
    <text evidence="11">The sequence shown here is derived from an EMBL/GenBank/DDBJ whole genome shotgun (WGS) entry which is preliminary data.</text>
</comment>
<dbReference type="PANTHER" id="PTHR30425">
    <property type="entry name" value="PHOSPHATE TRANSPORT SYSTEM PERMEASE PROTEIN PST"/>
    <property type="match status" value="1"/>
</dbReference>
<feature type="transmembrane region" description="Helical" evidence="8">
    <location>
        <begin position="104"/>
        <end position="133"/>
    </location>
</feature>
<evidence type="ECO:0000256" key="8">
    <source>
        <dbReference type="RuleBase" id="RU363032"/>
    </source>
</evidence>
<feature type="transmembrane region" description="Helical" evidence="8">
    <location>
        <begin position="296"/>
        <end position="319"/>
    </location>
</feature>
<evidence type="ECO:0000256" key="9">
    <source>
        <dbReference type="RuleBase" id="RU363054"/>
    </source>
</evidence>
<keyword evidence="12" id="KW-1185">Reference proteome</keyword>
<feature type="transmembrane region" description="Helical" evidence="8">
    <location>
        <begin position="38"/>
        <end position="62"/>
    </location>
</feature>
<dbReference type="GO" id="GO:0005315">
    <property type="term" value="F:phosphate transmembrane transporter activity"/>
    <property type="evidence" value="ECO:0007669"/>
    <property type="project" value="InterPro"/>
</dbReference>
<evidence type="ECO:0000313" key="12">
    <source>
        <dbReference type="Proteomes" id="UP000441717"/>
    </source>
</evidence>
<comment type="subcellular location">
    <subcellularLocation>
        <location evidence="1 8">Cell membrane</location>
        <topology evidence="1 8">Multi-pass membrane protein</topology>
    </subcellularLocation>
</comment>
<dbReference type="InterPro" id="IPR011864">
    <property type="entry name" value="Phosphate_PstC"/>
</dbReference>
<keyword evidence="5 8" id="KW-0812">Transmembrane</keyword>
<keyword evidence="3 8" id="KW-0813">Transport</keyword>
<proteinExistence type="inferred from homology"/>
<evidence type="ECO:0000259" key="10">
    <source>
        <dbReference type="PROSITE" id="PS50928"/>
    </source>
</evidence>
<feature type="domain" description="ABC transmembrane type-1" evidence="10">
    <location>
        <begin position="105"/>
        <end position="315"/>
    </location>
</feature>
<evidence type="ECO:0000256" key="6">
    <source>
        <dbReference type="ARBA" id="ARBA00022989"/>
    </source>
</evidence>
<keyword evidence="7 8" id="KW-0472">Membrane</keyword>
<organism evidence="11 12">
    <name type="scientific">Desulfofundulus thermobenzoicus</name>
    <dbReference type="NCBI Taxonomy" id="29376"/>
    <lineage>
        <taxon>Bacteria</taxon>
        <taxon>Bacillati</taxon>
        <taxon>Bacillota</taxon>
        <taxon>Clostridia</taxon>
        <taxon>Eubacteriales</taxon>
        <taxon>Peptococcaceae</taxon>
        <taxon>Desulfofundulus</taxon>
    </lineage>
</organism>
<dbReference type="NCBIfam" id="TIGR02138">
    <property type="entry name" value="phosphate_pstC"/>
    <property type="match status" value="1"/>
</dbReference>
<dbReference type="CDD" id="cd06261">
    <property type="entry name" value="TM_PBP2"/>
    <property type="match status" value="1"/>
</dbReference>
<dbReference type="SUPFAM" id="SSF161098">
    <property type="entry name" value="MetI-like"/>
    <property type="match status" value="1"/>
</dbReference>
<dbReference type="InterPro" id="IPR035906">
    <property type="entry name" value="MetI-like_sf"/>
</dbReference>
<feature type="transmembrane region" description="Helical" evidence="8">
    <location>
        <begin position="175"/>
        <end position="196"/>
    </location>
</feature>
<keyword evidence="4 9" id="KW-1003">Cell membrane</keyword>
<evidence type="ECO:0000256" key="2">
    <source>
        <dbReference type="ARBA" id="ARBA00007069"/>
    </source>
</evidence>
<comment type="function">
    <text evidence="9">Part of the binding-protein-dependent transport system for phosphate; probably responsible for the translocation of the substrate across the membrane.</text>
</comment>
<comment type="similarity">
    <text evidence="2 9">Belongs to the binding-protein-dependent transport system permease family. CysTW subfamily.</text>
</comment>
<keyword evidence="9" id="KW-0592">Phosphate transport</keyword>
<keyword evidence="6 8" id="KW-1133">Transmembrane helix</keyword>
<dbReference type="Proteomes" id="UP000441717">
    <property type="component" value="Unassembled WGS sequence"/>
</dbReference>
<dbReference type="Gene3D" id="1.10.3720.10">
    <property type="entry name" value="MetI-like"/>
    <property type="match status" value="1"/>
</dbReference>
<evidence type="ECO:0000256" key="7">
    <source>
        <dbReference type="ARBA" id="ARBA00023136"/>
    </source>
</evidence>
<dbReference type="InterPro" id="IPR000515">
    <property type="entry name" value="MetI-like"/>
</dbReference>
<evidence type="ECO:0000256" key="1">
    <source>
        <dbReference type="ARBA" id="ARBA00004651"/>
    </source>
</evidence>
<dbReference type="GO" id="GO:0005886">
    <property type="term" value="C:plasma membrane"/>
    <property type="evidence" value="ECO:0007669"/>
    <property type="project" value="UniProtKB-SubCell"/>
</dbReference>
<accession>A0A6N7ISC1</accession>
<protein>
    <recommendedName>
        <fullName evidence="9">Phosphate transport system permease protein</fullName>
    </recommendedName>
</protein>
<dbReference type="PANTHER" id="PTHR30425:SF2">
    <property type="entry name" value="ABC TRANSPORTER PERMEASE PROTEIN YQGH-RELATED"/>
    <property type="match status" value="1"/>
</dbReference>
<evidence type="ECO:0000313" key="11">
    <source>
        <dbReference type="EMBL" id="MQL52409.1"/>
    </source>
</evidence>
<feature type="transmembrane region" description="Helical" evidence="8">
    <location>
        <begin position="227"/>
        <end position="249"/>
    </location>
</feature>
<feature type="transmembrane region" description="Helical" evidence="8">
    <location>
        <begin position="145"/>
        <end position="169"/>
    </location>
</feature>
<dbReference type="AlphaFoldDB" id="A0A6N7ISC1"/>
<dbReference type="PROSITE" id="PS50928">
    <property type="entry name" value="ABC_TM1"/>
    <property type="match status" value="1"/>
</dbReference>
<dbReference type="RefSeq" id="WP_152946480.1">
    <property type="nucleotide sequence ID" value="NZ_WHYR01000021.1"/>
</dbReference>
<dbReference type="GO" id="GO:0006817">
    <property type="term" value="P:phosphate ion transport"/>
    <property type="evidence" value="ECO:0007669"/>
    <property type="project" value="UniProtKB-KW"/>
</dbReference>
<gene>
    <name evidence="11" type="primary">pstC</name>
    <name evidence="11" type="ORF">GFC01_09055</name>
</gene>
<name>A0A6N7ISC1_9FIRM</name>
<evidence type="ECO:0000256" key="4">
    <source>
        <dbReference type="ARBA" id="ARBA00022475"/>
    </source>
</evidence>
<dbReference type="EMBL" id="WHYR01000021">
    <property type="protein sequence ID" value="MQL52409.1"/>
    <property type="molecule type" value="Genomic_DNA"/>
</dbReference>
<dbReference type="InterPro" id="IPR051124">
    <property type="entry name" value="Phosphate_Transport_Permease"/>
</dbReference>
<reference evidence="11 12" key="1">
    <citation type="submission" date="2019-10" db="EMBL/GenBank/DDBJ databases">
        <title>Comparative genomics of sulfur disproportionating microorganisms.</title>
        <authorList>
            <person name="Ward L.M."/>
            <person name="Bertran E."/>
            <person name="Johnston D."/>
        </authorList>
    </citation>
    <scope>NUCLEOTIDE SEQUENCE [LARGE SCALE GENOMIC DNA]</scope>
    <source>
        <strain evidence="11 12">DSM 14055</strain>
    </source>
</reference>
<dbReference type="Pfam" id="PF00528">
    <property type="entry name" value="BPD_transp_1"/>
    <property type="match status" value="1"/>
</dbReference>